<evidence type="ECO:0000313" key="9">
    <source>
        <dbReference type="EMBL" id="ESO02431.1"/>
    </source>
</evidence>
<dbReference type="Gene3D" id="1.20.245.10">
    <property type="entry name" value="Lipoxygenase-1, Domain 5"/>
    <property type="match status" value="3"/>
</dbReference>
<evidence type="ECO:0000256" key="3">
    <source>
        <dbReference type="ARBA" id="ARBA00023002"/>
    </source>
</evidence>
<evidence type="ECO:0000259" key="7">
    <source>
        <dbReference type="PROSITE" id="PS50095"/>
    </source>
</evidence>
<organism evidence="10 11">
    <name type="scientific">Helobdella robusta</name>
    <name type="common">Californian leech</name>
    <dbReference type="NCBI Taxonomy" id="6412"/>
    <lineage>
        <taxon>Eukaryota</taxon>
        <taxon>Metazoa</taxon>
        <taxon>Spiralia</taxon>
        <taxon>Lophotrochozoa</taxon>
        <taxon>Annelida</taxon>
        <taxon>Clitellata</taxon>
        <taxon>Hirudinea</taxon>
        <taxon>Rhynchobdellida</taxon>
        <taxon>Glossiphoniidae</taxon>
        <taxon>Helobdella</taxon>
    </lineage>
</organism>
<dbReference type="SUPFAM" id="SSF49723">
    <property type="entry name" value="Lipase/lipooxygenase domain (PLAT/LH2 domain)"/>
    <property type="match status" value="1"/>
</dbReference>
<feature type="region of interest" description="Disordered" evidence="6">
    <location>
        <begin position="872"/>
        <end position="913"/>
    </location>
</feature>
<evidence type="ECO:0000256" key="6">
    <source>
        <dbReference type="SAM" id="MobiDB-lite"/>
    </source>
</evidence>
<dbReference type="InterPro" id="IPR001024">
    <property type="entry name" value="PLAT/LH2_dom"/>
</dbReference>
<evidence type="ECO:0000313" key="10">
    <source>
        <dbReference type="EnsemblMetazoa" id="HelroP188706"/>
    </source>
</evidence>
<keyword evidence="3" id="KW-0560">Oxidoreductase</keyword>
<dbReference type="eggNOG" id="ENOG502QQSP">
    <property type="taxonomic scope" value="Eukaryota"/>
</dbReference>
<accession>T1FQA1</accession>
<dbReference type="Gene3D" id="2.40.180.10">
    <property type="entry name" value="Catalase core domain"/>
    <property type="match status" value="2"/>
</dbReference>
<evidence type="ECO:0000256" key="5">
    <source>
        <dbReference type="PROSITE-ProRule" id="PRU00152"/>
    </source>
</evidence>
<dbReference type="GO" id="GO:0020037">
    <property type="term" value="F:heme binding"/>
    <property type="evidence" value="ECO:0007669"/>
    <property type="project" value="InterPro"/>
</dbReference>
<dbReference type="Pfam" id="PF00305">
    <property type="entry name" value="Lipoxygenase"/>
    <property type="match status" value="2"/>
</dbReference>
<dbReference type="EnsemblMetazoa" id="HelroT188706">
    <property type="protein sequence ID" value="HelroP188706"/>
    <property type="gene ID" value="HelroG188706"/>
</dbReference>
<dbReference type="SUPFAM" id="SSF56634">
    <property type="entry name" value="Heme-dependent catalase-like"/>
    <property type="match status" value="1"/>
</dbReference>
<name>T1FQA1_HELRO</name>
<keyword evidence="1" id="KW-0479">Metal-binding</keyword>
<dbReference type="GO" id="GO:0046872">
    <property type="term" value="F:metal ion binding"/>
    <property type="evidence" value="ECO:0007669"/>
    <property type="project" value="UniProtKB-KW"/>
</dbReference>
<dbReference type="PANTHER" id="PTHR11771">
    <property type="entry name" value="LIPOXYGENASE"/>
    <property type="match status" value="1"/>
</dbReference>
<reference evidence="9 11" key="2">
    <citation type="journal article" date="2013" name="Nature">
        <title>Insights into bilaterian evolution from three spiralian genomes.</title>
        <authorList>
            <person name="Simakov O."/>
            <person name="Marletaz F."/>
            <person name="Cho S.J."/>
            <person name="Edsinger-Gonzales E."/>
            <person name="Havlak P."/>
            <person name="Hellsten U."/>
            <person name="Kuo D.H."/>
            <person name="Larsson T."/>
            <person name="Lv J."/>
            <person name="Arendt D."/>
            <person name="Savage R."/>
            <person name="Osoegawa K."/>
            <person name="de Jong P."/>
            <person name="Grimwood J."/>
            <person name="Chapman J.A."/>
            <person name="Shapiro H."/>
            <person name="Aerts A."/>
            <person name="Otillar R.P."/>
            <person name="Terry A.Y."/>
            <person name="Boore J.L."/>
            <person name="Grigoriev I.V."/>
            <person name="Lindberg D.R."/>
            <person name="Seaver E.C."/>
            <person name="Weisblat D.A."/>
            <person name="Putnam N.H."/>
            <person name="Rokhsar D.S."/>
        </authorList>
    </citation>
    <scope>NUCLEOTIDE SEQUENCE</scope>
</reference>
<dbReference type="CTD" id="20210998"/>
<dbReference type="PROSITE" id="PS51393">
    <property type="entry name" value="LIPOXYGENASE_3"/>
    <property type="match status" value="1"/>
</dbReference>
<feature type="domain" description="PLAT" evidence="7">
    <location>
        <begin position="290"/>
        <end position="411"/>
    </location>
</feature>
<gene>
    <name evidence="10" type="primary">20210998</name>
    <name evidence="9" type="ORF">HELRODRAFT_188706</name>
</gene>
<evidence type="ECO:0000259" key="8">
    <source>
        <dbReference type="PROSITE" id="PS51393"/>
    </source>
</evidence>
<dbReference type="InterPro" id="IPR020834">
    <property type="entry name" value="LipOase_CS"/>
</dbReference>
<proteinExistence type="predicted"/>
<comment type="caution">
    <text evidence="5">Lacks conserved residue(s) required for the propagation of feature annotation.</text>
</comment>
<reference evidence="11" key="1">
    <citation type="submission" date="2012-12" db="EMBL/GenBank/DDBJ databases">
        <authorList>
            <person name="Hellsten U."/>
            <person name="Grimwood J."/>
            <person name="Chapman J.A."/>
            <person name="Shapiro H."/>
            <person name="Aerts A."/>
            <person name="Otillar R.P."/>
            <person name="Terry A.Y."/>
            <person name="Boore J.L."/>
            <person name="Simakov O."/>
            <person name="Marletaz F."/>
            <person name="Cho S.-J."/>
            <person name="Edsinger-Gonzales E."/>
            <person name="Havlak P."/>
            <person name="Kuo D.-H."/>
            <person name="Larsson T."/>
            <person name="Lv J."/>
            <person name="Arendt D."/>
            <person name="Savage R."/>
            <person name="Osoegawa K."/>
            <person name="de Jong P."/>
            <person name="Lindberg D.R."/>
            <person name="Seaver E.C."/>
            <person name="Weisblat D.A."/>
            <person name="Putnam N.H."/>
            <person name="Grigoriev I.V."/>
            <person name="Rokhsar D.S."/>
        </authorList>
    </citation>
    <scope>NUCLEOTIDE SEQUENCE</scope>
</reference>
<dbReference type="GO" id="GO:0016702">
    <property type="term" value="F:oxidoreductase activity, acting on single donors with incorporation of molecular oxygen, incorporation of two atoms of oxygen"/>
    <property type="evidence" value="ECO:0000318"/>
    <property type="project" value="GO_Central"/>
</dbReference>
<dbReference type="InterPro" id="IPR020835">
    <property type="entry name" value="Catalase_sf"/>
</dbReference>
<evidence type="ECO:0000256" key="2">
    <source>
        <dbReference type="ARBA" id="ARBA00022964"/>
    </source>
</evidence>
<feature type="domain" description="Lipoxygenase" evidence="8">
    <location>
        <begin position="409"/>
        <end position="1156"/>
    </location>
</feature>
<dbReference type="PROSITE" id="PS00081">
    <property type="entry name" value="LIPOXYGENASE_2"/>
    <property type="match status" value="1"/>
</dbReference>
<protein>
    <recommendedName>
        <fullName evidence="12">Lipoxygenase domain-containing protein</fullName>
    </recommendedName>
</protein>
<dbReference type="InterPro" id="IPR036226">
    <property type="entry name" value="LipOase_C_sf"/>
</dbReference>
<dbReference type="Proteomes" id="UP000015101">
    <property type="component" value="Unassembled WGS sequence"/>
</dbReference>
<dbReference type="SUPFAM" id="SSF48484">
    <property type="entry name" value="Lipoxigenase"/>
    <property type="match status" value="2"/>
</dbReference>
<reference evidence="10" key="3">
    <citation type="submission" date="2015-06" db="UniProtKB">
        <authorList>
            <consortium name="EnsemblMetazoa"/>
        </authorList>
    </citation>
    <scope>IDENTIFICATION</scope>
</reference>
<keyword evidence="2" id="KW-0223">Dioxygenase</keyword>
<dbReference type="GO" id="GO:0034440">
    <property type="term" value="P:lipid oxidation"/>
    <property type="evidence" value="ECO:0000318"/>
    <property type="project" value="GO_Central"/>
</dbReference>
<dbReference type="AlphaFoldDB" id="T1FQA1"/>
<dbReference type="OrthoDB" id="6051199at2759"/>
<keyword evidence="11" id="KW-1185">Reference proteome</keyword>
<dbReference type="InterPro" id="IPR013819">
    <property type="entry name" value="LipOase_C"/>
</dbReference>
<dbReference type="Pfam" id="PF01477">
    <property type="entry name" value="PLAT"/>
    <property type="match status" value="1"/>
</dbReference>
<evidence type="ECO:0000313" key="11">
    <source>
        <dbReference type="Proteomes" id="UP000015101"/>
    </source>
</evidence>
<evidence type="ECO:0000256" key="1">
    <source>
        <dbReference type="ARBA" id="ARBA00022723"/>
    </source>
</evidence>
<dbReference type="PRINTS" id="PR00087">
    <property type="entry name" value="LIPOXYGENASE"/>
</dbReference>
<sequence>MQLNTIQLDNSIPDRTVQYKAIQINAKHSSVQNSDDASSCQRETAIKFADQNEDGPFDLILHTGRITLGDCCKSFSDVMTLARPEELKIAFFSNSINFFSSSYKISSSHFALVDGTRRAPESYTKLIYYSHSPYVEGGLLDREEQRVPWFRHRKEEDLRSTCYLREEFQRRMENNEAVKYTLQIQLSARLEELFWNPQMIWDEKESPWLDLMRIQLTTTIPFMALCRTYFNIVDKPSCLQFRHPKSAYDFHSFQYCLSNMYTRLELDHLQIVVWKNDSCLQKECSKRGRVQYFVTLCTAPVKDTKSRVDVFLTLIGTRGRTAPQKLDYHLDEEEEDDVSSAEGCENFIINTESVGEILAISLTVRHRHLTDEWFLRYVILSDPNKTNVKHFPCYNVVLSKVTLRPGEVSLPQKDCHELIRQERLLELRDRKSDYQWYASSEQPFGWIGAETVRDLPLSDRLQAEKFAGMPWDVDPTAMETLLPFLATAASRGLLPNIPLFYRQTSATGDNLPSIGPLLRQSRMPSNKLKPSSQAARRRWRKIRFAIAFITKVRIPDGPKGDMCRSVQDDVDFGRYFLMGPNPVMLRRLRNSLPSNFPIADSMCAGYMSLDLTLQSALEKGLLYIIDYAILSDIPVIRRDSDNRYLAAPIVLFYEREFGDIIPLAIQLNQTPDVDNPIWTPRDTPEDWIMAKLWVKCADFHYHFVISHLLKCHFVAEPFAVAMMRQLSSSHPVYKLLRPHFRYSLVTNTLLRRHILRRNCAVDKYTSIGSEGVKHLMLKYLQGEFTWDELDPRCDLENRGTNDKNHLPYYYYRDDATTMWNLIYKYVNNMLLLFYKSNDDVMEDTELKSWVADVSEYGFPGLDVDIDASRSSKRESSIMQSSVTRQDLNDATQSVSSDLANTPNEQNGDKISFKNDLKETNETISHLNDSNGRPSKPYLLESQLKKFSKSNKEMPSYEKCNNFLSDKYFSNSPAHSKTSSSSNTSSVTTVIPNTMIKRKQPRQREMLRLPTDINTVEELSDLITKLIFVSTCQHSATHTEAMDLYGFIPTVPAMMRQPPMSRRKMTTKDFIHKTLPDQFPDAYYGSLVTLLQVHKPDENSFGDSSETYFVETEAKQVTETFQNDLKRLTKRIEQRNKTTGIMYENLSPTWIPNSVEPLPFLPKIAKEEALSGKSEADKAAHIFMMTPSVPLSILPICMYMARSNVGRGAAANKTAKTAAFNQGVDGVGVPKKDREDKMVMQRQKFNAMF</sequence>
<dbReference type="InterPro" id="IPR036392">
    <property type="entry name" value="PLAT/LH2_dom_sf"/>
</dbReference>
<dbReference type="PROSITE" id="PS50095">
    <property type="entry name" value="PLAT"/>
    <property type="match status" value="1"/>
</dbReference>
<evidence type="ECO:0000256" key="4">
    <source>
        <dbReference type="ARBA" id="ARBA00023098"/>
    </source>
</evidence>
<dbReference type="Gene3D" id="3.10.450.60">
    <property type="match status" value="1"/>
</dbReference>
<dbReference type="EMBL" id="AMQM01000881">
    <property type="status" value="NOT_ANNOTATED_CDS"/>
    <property type="molecule type" value="Genomic_DNA"/>
</dbReference>
<dbReference type="HOGENOM" id="CLU_007064_0_0_1"/>
<keyword evidence="4" id="KW-0443">Lipid metabolism</keyword>
<feature type="compositionally biased region" description="Polar residues" evidence="6">
    <location>
        <begin position="876"/>
        <end position="905"/>
    </location>
</feature>
<evidence type="ECO:0008006" key="12">
    <source>
        <dbReference type="Google" id="ProtNLM"/>
    </source>
</evidence>
<dbReference type="EMBL" id="KB096742">
    <property type="protein sequence ID" value="ESO02431.1"/>
    <property type="molecule type" value="Genomic_DNA"/>
</dbReference>
<dbReference type="GeneID" id="20210998"/>
<dbReference type="KEGG" id="hro:HELRODRAFT_188706"/>
<dbReference type="SMART" id="SM00308">
    <property type="entry name" value="LH2"/>
    <property type="match status" value="1"/>
</dbReference>
<dbReference type="InterPro" id="IPR000907">
    <property type="entry name" value="LipOase"/>
</dbReference>
<dbReference type="InParanoid" id="T1FQA1"/>
<dbReference type="RefSeq" id="XP_009019839.1">
    <property type="nucleotide sequence ID" value="XM_009021591.1"/>
</dbReference>